<feature type="chain" id="PRO_5011716681" evidence="4">
    <location>
        <begin position="21"/>
        <end position="401"/>
    </location>
</feature>
<feature type="domain" description="CusB-like beta-barrel" evidence="5">
    <location>
        <begin position="246"/>
        <end position="318"/>
    </location>
</feature>
<comment type="similarity">
    <text evidence="1">Belongs to the membrane fusion protein (MFP) (TC 8.A.1) family.</text>
</comment>
<name>A0A1I5C1S6_9FLAO</name>
<dbReference type="Proteomes" id="UP000198705">
    <property type="component" value="Unassembled WGS sequence"/>
</dbReference>
<evidence type="ECO:0000259" key="6">
    <source>
        <dbReference type="Pfam" id="PF25973"/>
    </source>
</evidence>
<evidence type="ECO:0000256" key="1">
    <source>
        <dbReference type="ARBA" id="ARBA00009477"/>
    </source>
</evidence>
<dbReference type="InterPro" id="IPR058647">
    <property type="entry name" value="BSH_CzcB-like"/>
</dbReference>
<dbReference type="GO" id="GO:0060003">
    <property type="term" value="P:copper ion export"/>
    <property type="evidence" value="ECO:0007669"/>
    <property type="project" value="TreeGrafter"/>
</dbReference>
<dbReference type="InterPro" id="IPR006143">
    <property type="entry name" value="RND_pump_MFP"/>
</dbReference>
<dbReference type="SUPFAM" id="SSF111369">
    <property type="entry name" value="HlyD-like secretion proteins"/>
    <property type="match status" value="1"/>
</dbReference>
<protein>
    <submittedName>
        <fullName evidence="7">Membrane fusion protein, cobalt-zinc-cadmium efflux system</fullName>
    </submittedName>
</protein>
<dbReference type="GO" id="GO:0022857">
    <property type="term" value="F:transmembrane transporter activity"/>
    <property type="evidence" value="ECO:0007669"/>
    <property type="project" value="InterPro"/>
</dbReference>
<dbReference type="RefSeq" id="WP_092208444.1">
    <property type="nucleotide sequence ID" value="NZ_FOVN01000004.1"/>
</dbReference>
<proteinExistence type="inferred from homology"/>
<dbReference type="InterPro" id="IPR058792">
    <property type="entry name" value="Beta-barrel_RND_2"/>
</dbReference>
<feature type="signal peptide" evidence="4">
    <location>
        <begin position="1"/>
        <end position="20"/>
    </location>
</feature>
<evidence type="ECO:0000259" key="5">
    <source>
        <dbReference type="Pfam" id="PF25954"/>
    </source>
</evidence>
<dbReference type="PANTHER" id="PTHR30097:SF4">
    <property type="entry name" value="SLR6042 PROTEIN"/>
    <property type="match status" value="1"/>
</dbReference>
<dbReference type="NCBIfam" id="TIGR01730">
    <property type="entry name" value="RND_mfp"/>
    <property type="match status" value="1"/>
</dbReference>
<feature type="compositionally biased region" description="Basic and acidic residues" evidence="3">
    <location>
        <begin position="24"/>
        <end position="50"/>
    </location>
</feature>
<dbReference type="Gene3D" id="2.40.420.20">
    <property type="match status" value="1"/>
</dbReference>
<dbReference type="AlphaFoldDB" id="A0A1I5C1S6"/>
<organism evidence="7 8">
    <name type="scientific">Bizionia echini</name>
    <dbReference type="NCBI Taxonomy" id="649333"/>
    <lineage>
        <taxon>Bacteria</taxon>
        <taxon>Pseudomonadati</taxon>
        <taxon>Bacteroidota</taxon>
        <taxon>Flavobacteriia</taxon>
        <taxon>Flavobacteriales</taxon>
        <taxon>Flavobacteriaceae</taxon>
        <taxon>Bizionia</taxon>
    </lineage>
</organism>
<keyword evidence="2" id="KW-0813">Transport</keyword>
<gene>
    <name evidence="7" type="ORF">SAMN04487989_104145</name>
</gene>
<feature type="region of interest" description="Disordered" evidence="3">
    <location>
        <begin position="24"/>
        <end position="52"/>
    </location>
</feature>
<feature type="domain" description="CzcB-like barrel-sandwich hybrid" evidence="6">
    <location>
        <begin position="93"/>
        <end position="237"/>
    </location>
</feature>
<sequence length="401" mass="45131">MKNRLYKFLAIIMLSIFVSACGNKESHKEDNGNSHNEEQKTEEKDNHNEGEEVMLSQQQFEALKMKIDTIASRNMSGYVEANGTLEVPPQNEAAITSVIGANVVSIEVIEGDKVNKGQVVAYLSHPNIIQMQTNYLNAYSDSNFLKKNYERQQKLYDAGVGSGANHQKAEAEYEASMAMVKGLEAQLRLLNINSSSVQNGTIAQSISLRSPIEGYVQKVEVKTGQYVEPQTELFEIVNTHHVHADLMVFEKDVYKVKKGQKVTFNVQTMQDEELTAEIYSVSKTFEDNPKAVHVHAEIENKKGILIPGMYIQGKIQTENTKTMALPESAIVKEGDRFFVFSAEKENEDWSFKPIEVLLGAKDGNWIAIQFSEDIKPNTTFAYNNAYYLIAEMKKGEAEHEH</sequence>
<dbReference type="Pfam" id="PF25954">
    <property type="entry name" value="Beta-barrel_RND_2"/>
    <property type="match status" value="1"/>
</dbReference>
<reference evidence="8" key="1">
    <citation type="submission" date="2016-10" db="EMBL/GenBank/DDBJ databases">
        <authorList>
            <person name="Varghese N."/>
            <person name="Submissions S."/>
        </authorList>
    </citation>
    <scope>NUCLEOTIDE SEQUENCE [LARGE SCALE GENOMIC DNA]</scope>
    <source>
        <strain evidence="8">DSM 23925</strain>
    </source>
</reference>
<dbReference type="GO" id="GO:0015679">
    <property type="term" value="P:plasma membrane copper ion transport"/>
    <property type="evidence" value="ECO:0007669"/>
    <property type="project" value="TreeGrafter"/>
</dbReference>
<evidence type="ECO:0000256" key="2">
    <source>
        <dbReference type="ARBA" id="ARBA00022448"/>
    </source>
</evidence>
<evidence type="ECO:0000313" key="7">
    <source>
        <dbReference type="EMBL" id="SFN80969.1"/>
    </source>
</evidence>
<dbReference type="PROSITE" id="PS51257">
    <property type="entry name" value="PROKAR_LIPOPROTEIN"/>
    <property type="match status" value="1"/>
</dbReference>
<dbReference type="Pfam" id="PF25973">
    <property type="entry name" value="BSH_CzcB"/>
    <property type="match status" value="1"/>
</dbReference>
<evidence type="ECO:0000256" key="4">
    <source>
        <dbReference type="SAM" id="SignalP"/>
    </source>
</evidence>
<dbReference type="STRING" id="649333.SAMN04487989_104145"/>
<dbReference type="GO" id="GO:0030313">
    <property type="term" value="C:cell envelope"/>
    <property type="evidence" value="ECO:0007669"/>
    <property type="project" value="TreeGrafter"/>
</dbReference>
<accession>A0A1I5C1S6</accession>
<dbReference type="Gene3D" id="2.40.30.170">
    <property type="match status" value="1"/>
</dbReference>
<dbReference type="PANTHER" id="PTHR30097">
    <property type="entry name" value="CATION EFFLUX SYSTEM PROTEIN CUSB"/>
    <property type="match status" value="1"/>
</dbReference>
<dbReference type="InterPro" id="IPR051909">
    <property type="entry name" value="MFP_Cation_Efflux"/>
</dbReference>
<dbReference type="GO" id="GO:0016020">
    <property type="term" value="C:membrane"/>
    <property type="evidence" value="ECO:0007669"/>
    <property type="project" value="InterPro"/>
</dbReference>
<keyword evidence="8" id="KW-1185">Reference proteome</keyword>
<evidence type="ECO:0000313" key="8">
    <source>
        <dbReference type="Proteomes" id="UP000198705"/>
    </source>
</evidence>
<evidence type="ECO:0000256" key="3">
    <source>
        <dbReference type="SAM" id="MobiDB-lite"/>
    </source>
</evidence>
<dbReference type="OrthoDB" id="9814657at2"/>
<keyword evidence="4" id="KW-0732">Signal</keyword>
<dbReference type="Gene3D" id="2.40.50.100">
    <property type="match status" value="1"/>
</dbReference>
<dbReference type="EMBL" id="FOVN01000004">
    <property type="protein sequence ID" value="SFN80969.1"/>
    <property type="molecule type" value="Genomic_DNA"/>
</dbReference>